<proteinExistence type="predicted"/>
<dbReference type="Proteomes" id="UP001057498">
    <property type="component" value="Chromosome"/>
</dbReference>
<dbReference type="SUPFAM" id="SSF117856">
    <property type="entry name" value="AF0104/ALDC/Ptd012-like"/>
    <property type="match status" value="2"/>
</dbReference>
<dbReference type="Pfam" id="PF03479">
    <property type="entry name" value="PCC"/>
    <property type="match status" value="1"/>
</dbReference>
<dbReference type="RefSeq" id="WP_251972812.1">
    <property type="nucleotide sequence ID" value="NZ_AP025730.1"/>
</dbReference>
<organism evidence="2 3">
    <name type="scientific">Sphaerotilus microaerophilus</name>
    <dbReference type="NCBI Taxonomy" id="2914710"/>
    <lineage>
        <taxon>Bacteria</taxon>
        <taxon>Pseudomonadati</taxon>
        <taxon>Pseudomonadota</taxon>
        <taxon>Betaproteobacteria</taxon>
        <taxon>Burkholderiales</taxon>
        <taxon>Sphaerotilaceae</taxon>
        <taxon>Sphaerotilus</taxon>
    </lineage>
</organism>
<evidence type="ECO:0000259" key="1">
    <source>
        <dbReference type="PROSITE" id="PS51742"/>
    </source>
</evidence>
<dbReference type="InterPro" id="IPR005175">
    <property type="entry name" value="PPC_dom"/>
</dbReference>
<sequence>MRSIQHPGPSLGRIESAPAGLQAFSALLSPGRSLLDAVQAAFDAQGATSGVARLRGGVFDPWPYVMPALSRSPAHAVYFSERFEARSPIRLQEATITYGRRGGQPWLHAHVDWLDADGQPHCGHVLPTEALLVDGTAQLDGWALSGAGFAVQPDEETNFSLFRPVAMSTASAAVGDEAPALAVRVQPNLDLCEALESICRAQGWRSAVVRGGVGSTVGVVFDDGRVVEPFVTETLICHGEIGPGTNGELEARIDVMLVDHLGGRHQGRLARGRNAVLVTFELVLERAD</sequence>
<dbReference type="PROSITE" id="PS51742">
    <property type="entry name" value="PPC"/>
    <property type="match status" value="1"/>
</dbReference>
<protein>
    <submittedName>
        <fullName evidence="2">DUF296 domain-containing protein</fullName>
    </submittedName>
</protein>
<evidence type="ECO:0000313" key="2">
    <source>
        <dbReference type="EMBL" id="BDI04709.1"/>
    </source>
</evidence>
<dbReference type="EMBL" id="AP025730">
    <property type="protein sequence ID" value="BDI04709.1"/>
    <property type="molecule type" value="Genomic_DNA"/>
</dbReference>
<feature type="domain" description="PPC" evidence="1">
    <location>
        <begin position="17"/>
        <end position="165"/>
    </location>
</feature>
<keyword evidence="3" id="KW-1185">Reference proteome</keyword>
<accession>A0ABM7YJW6</accession>
<gene>
    <name evidence="2" type="ORF">CATMQ487_16790</name>
</gene>
<dbReference type="Gene3D" id="3.30.1330.80">
    <property type="entry name" value="Hypothetical protein, similar to alpha- acetolactate decarboxylase, domain 2"/>
    <property type="match status" value="2"/>
</dbReference>
<reference evidence="2" key="1">
    <citation type="submission" date="2022-04" db="EMBL/GenBank/DDBJ databases">
        <title>Whole genome sequence of Sphaerotilus sp. FB-5.</title>
        <authorList>
            <person name="Takeda M."/>
            <person name="Narihara S."/>
            <person name="Akimoto M."/>
            <person name="Akimoto R."/>
            <person name="Nishiyashiki S."/>
            <person name="Murakami T."/>
        </authorList>
    </citation>
    <scope>NUCLEOTIDE SEQUENCE</scope>
    <source>
        <strain evidence="2">FB-5</strain>
    </source>
</reference>
<evidence type="ECO:0000313" key="3">
    <source>
        <dbReference type="Proteomes" id="UP001057498"/>
    </source>
</evidence>
<name>A0ABM7YJW6_9BURK</name>